<proteinExistence type="predicted"/>
<evidence type="ECO:0000313" key="1">
    <source>
        <dbReference type="EMBL" id="EHJ52386.1"/>
    </source>
</evidence>
<name>G5JWJ5_9STRE</name>
<gene>
    <name evidence="1" type="ORF">STRMA_0967</name>
</gene>
<evidence type="ECO:0000313" key="2">
    <source>
        <dbReference type="Proteomes" id="UP000003573"/>
    </source>
</evidence>
<dbReference type="STRING" id="764298.STRMA_0967"/>
<protein>
    <submittedName>
        <fullName evidence="1">Uncharacterized protein</fullName>
    </submittedName>
</protein>
<accession>G5JWJ5</accession>
<sequence>MSLPFHNIFISFSHFAFFPAPVFLKSIIKSKINASLKWTKKLRTPFKS</sequence>
<keyword evidence="2" id="KW-1185">Reference proteome</keyword>
<dbReference type="EMBL" id="AEUW02000001">
    <property type="protein sequence ID" value="EHJ52386.1"/>
    <property type="molecule type" value="Genomic_DNA"/>
</dbReference>
<organism evidence="1 2">
    <name type="scientific">Streptococcus macacae NCTC 11558</name>
    <dbReference type="NCBI Taxonomy" id="764298"/>
    <lineage>
        <taxon>Bacteria</taxon>
        <taxon>Bacillati</taxon>
        <taxon>Bacillota</taxon>
        <taxon>Bacilli</taxon>
        <taxon>Lactobacillales</taxon>
        <taxon>Streptococcaceae</taxon>
        <taxon>Streptococcus</taxon>
    </lineage>
</organism>
<dbReference type="AlphaFoldDB" id="G5JWJ5"/>
<dbReference type="Proteomes" id="UP000003573">
    <property type="component" value="Unassembled WGS sequence"/>
</dbReference>
<reference evidence="1 2" key="1">
    <citation type="journal article" date="2014" name="Int. J. Syst. Evol. Microbiol.">
        <title>Phylogenomics and the dynamic genome evolution of the genus Streptococcus.</title>
        <authorList>
            <consortium name="The Broad Institute Genome Sequencing Platform"/>
            <person name="Richards V.P."/>
            <person name="Palmer S.R."/>
            <person name="Pavinski Bitar P.D."/>
            <person name="Qin X."/>
            <person name="Weinstock G.M."/>
            <person name="Highlander S.K."/>
            <person name="Town C.D."/>
            <person name="Burne R.A."/>
            <person name="Stanhope M.J."/>
        </authorList>
    </citation>
    <scope>NUCLEOTIDE SEQUENCE [LARGE SCALE GENOMIC DNA]</scope>
    <source>
        <strain evidence="1 2">NCTC 11558</strain>
    </source>
</reference>
<comment type="caution">
    <text evidence="1">The sequence shown here is derived from an EMBL/GenBank/DDBJ whole genome shotgun (WGS) entry which is preliminary data.</text>
</comment>